<dbReference type="AlphaFoldDB" id="A0A5Q0BHY1"/>
<dbReference type="SUPFAM" id="SSF69349">
    <property type="entry name" value="Phage fibre proteins"/>
    <property type="match status" value="1"/>
</dbReference>
<accession>A0A5Q0BHY1</accession>
<organism evidence="3 4">
    <name type="scientific">Candidatus Methylospira mobilis</name>
    <dbReference type="NCBI Taxonomy" id="1808979"/>
    <lineage>
        <taxon>Bacteria</taxon>
        <taxon>Pseudomonadati</taxon>
        <taxon>Pseudomonadota</taxon>
        <taxon>Gammaproteobacteria</taxon>
        <taxon>Methylococcales</taxon>
        <taxon>Methylococcaceae</taxon>
        <taxon>Candidatus Methylospira</taxon>
    </lineage>
</organism>
<name>A0A5Q0BHY1_9GAMM</name>
<dbReference type="EMBL" id="CP044205">
    <property type="protein sequence ID" value="QFY43169.1"/>
    <property type="molecule type" value="Genomic_DNA"/>
</dbReference>
<evidence type="ECO:0000313" key="4">
    <source>
        <dbReference type="Proteomes" id="UP000325755"/>
    </source>
</evidence>
<sequence>MNTYSQINGKERRFSFICDNVARDAFEVVRFEGEEALAALYRFELLLVSRNSDISERELVGKPARFTLNDGSEGGKETIYRGLVQELSYQYQTGGWTCYRAVLVPKFWRSETYYLSEVYLDKSRPEIFKVILENSGLTGNDYDLRLREEVSNYPKQDYVCQYKESYFNFIARWADRLGIYWWYEDTGANEKVVFSDTRMAHKDQALVLQYQPPGEQGSEPGRKRRINTLTLESRSLPRQVVVMDYNEQRASHEIQGKAAVDPEGTGAVYLFGNNLKTNAEAEQLAKLRAEGIRSRGDIYQGSSTATGLRCGEFMEVQGHPRQGFNRRYLLTAVRHQGSQAGLLTDGLRLPAEGEISHSADFYLAEISAISADVQFRPEIKHVWPKIEGTLIGFVDAEGSGEYAELNEKGEYKIQVPFDITHKGAQRSSAWIRKSSQYAGSDYGMHLPLLKGAEVLLSFINGDPDQPVITGAMPNSISPNVVTNDNQRQSRILTAGGNEIILHDQAGNQYILMNTPLGNASLRMGALAGAVAGSSAPGNIWINTDNGNFGVTTGSGLASPPVSPAAPTDGISLTAYSDDITLTSSQGDIILNAPNGNITQNIKGNSTENVNGSITSWIAEDKTTYTYGDTTSYFAGAENSVTIGAKNSLYVGLCDNLYVGGYINFYTFKFDMSIMKWEWVKGAHLEAKGFKGQQITAYFKSLGTEVKATGAAVKKETVAVEQKGVEVEQKDVALAQNEVVLEQKEVNVDDTTTEVRQRSVSMVETSTKLDSGAVEVRNRSVSLDSGTKILTP</sequence>
<dbReference type="Gene3D" id="4.10.220.110">
    <property type="match status" value="1"/>
</dbReference>
<dbReference type="InParanoid" id="A0A5Q0BHY1"/>
<dbReference type="Pfam" id="PF05954">
    <property type="entry name" value="Phage_GPD"/>
    <property type="match status" value="1"/>
</dbReference>
<dbReference type="Proteomes" id="UP000325755">
    <property type="component" value="Chromosome"/>
</dbReference>
<feature type="domain" description="Gp5/Type VI secretion system Vgr protein OB-fold" evidence="2">
    <location>
        <begin position="407"/>
        <end position="471"/>
    </location>
</feature>
<dbReference type="Pfam" id="PF04717">
    <property type="entry name" value="Phage_base_V"/>
    <property type="match status" value="1"/>
</dbReference>
<evidence type="ECO:0000259" key="2">
    <source>
        <dbReference type="Pfam" id="PF04717"/>
    </source>
</evidence>
<dbReference type="NCBIfam" id="TIGR01646">
    <property type="entry name" value="vgr_GE"/>
    <property type="match status" value="1"/>
</dbReference>
<dbReference type="InterPro" id="IPR037026">
    <property type="entry name" value="Vgr_OB-fold_dom_sf"/>
</dbReference>
<dbReference type="RefSeq" id="WP_153249151.1">
    <property type="nucleotide sequence ID" value="NZ_CP044205.1"/>
</dbReference>
<gene>
    <name evidence="3" type="primary">tssI</name>
    <name evidence="3" type="ORF">F6R98_11520</name>
</gene>
<dbReference type="KEGG" id="mmob:F6R98_11520"/>
<dbReference type="Gene3D" id="3.55.50.10">
    <property type="entry name" value="Baseplate protein-like domains"/>
    <property type="match status" value="1"/>
</dbReference>
<dbReference type="OrthoDB" id="9762420at2"/>
<dbReference type="InterPro" id="IPR017847">
    <property type="entry name" value="T6SS_RhsGE_Vgr_subset"/>
</dbReference>
<dbReference type="NCBIfam" id="TIGR03361">
    <property type="entry name" value="VI_Rhs_Vgr"/>
    <property type="match status" value="1"/>
</dbReference>
<comment type="similarity">
    <text evidence="1">Belongs to the VgrG protein family.</text>
</comment>
<dbReference type="InterPro" id="IPR006531">
    <property type="entry name" value="Gp5/Vgr_OB"/>
</dbReference>
<proteinExistence type="inferred from homology"/>
<keyword evidence="4" id="KW-1185">Reference proteome</keyword>
<evidence type="ECO:0000313" key="3">
    <source>
        <dbReference type="EMBL" id="QFY43169.1"/>
    </source>
</evidence>
<evidence type="ECO:0000256" key="1">
    <source>
        <dbReference type="ARBA" id="ARBA00005558"/>
    </source>
</evidence>
<dbReference type="SUPFAM" id="SSF69255">
    <property type="entry name" value="gp5 N-terminal domain-like"/>
    <property type="match status" value="1"/>
</dbReference>
<dbReference type="Gene3D" id="2.40.50.230">
    <property type="entry name" value="Gp5 N-terminal domain"/>
    <property type="match status" value="1"/>
</dbReference>
<reference evidence="3 4" key="1">
    <citation type="submission" date="2019-09" db="EMBL/GenBank/DDBJ databases">
        <title>Ecophysiology of the spiral-shaped methanotroph Methylospira mobilis as revealed by the complete genome sequence.</title>
        <authorList>
            <person name="Oshkin I.Y."/>
            <person name="Dedysh S.N."/>
            <person name="Miroshnikov K."/>
            <person name="Danilova O.V."/>
            <person name="Hakobyan A."/>
            <person name="Liesack W."/>
        </authorList>
    </citation>
    <scope>NUCLEOTIDE SEQUENCE [LARGE SCALE GENOMIC DNA]</scope>
    <source>
        <strain evidence="3 4">Shm1</strain>
    </source>
</reference>
<dbReference type="SUPFAM" id="SSF69279">
    <property type="entry name" value="Phage tail proteins"/>
    <property type="match status" value="2"/>
</dbReference>
<dbReference type="InterPro" id="IPR006533">
    <property type="entry name" value="T6SS_Vgr_RhsGE"/>
</dbReference>
<protein>
    <submittedName>
        <fullName evidence="3">Type VI secretion system tip protein VgrG</fullName>
    </submittedName>
</protein>
<dbReference type="Gene3D" id="2.30.110.50">
    <property type="match status" value="1"/>
</dbReference>